<dbReference type="GO" id="GO:0006457">
    <property type="term" value="P:protein folding"/>
    <property type="evidence" value="ECO:0007669"/>
    <property type="project" value="InterPro"/>
</dbReference>
<dbReference type="InterPro" id="IPR000740">
    <property type="entry name" value="GrpE"/>
</dbReference>
<accession>K9YTT6</accession>
<proteinExistence type="predicted"/>
<dbReference type="STRING" id="13035.Dacsa_1035"/>
<dbReference type="KEGG" id="dsl:Dacsa_1035"/>
<dbReference type="PATRIC" id="fig|13035.3.peg.1167"/>
<keyword evidence="4" id="KW-1185">Reference proteome</keyword>
<dbReference type="AlphaFoldDB" id="K9YTT6"/>
<evidence type="ECO:0000256" key="2">
    <source>
        <dbReference type="SAM" id="Phobius"/>
    </source>
</evidence>
<keyword evidence="2" id="KW-0472">Membrane</keyword>
<protein>
    <submittedName>
        <fullName evidence="3">Molecular chaperone GrpE (Heat shock protein)</fullName>
    </submittedName>
</protein>
<name>K9YTT6_DACS8</name>
<dbReference type="OrthoDB" id="582213at2"/>
<evidence type="ECO:0000256" key="1">
    <source>
        <dbReference type="SAM" id="MobiDB-lite"/>
    </source>
</evidence>
<reference evidence="3" key="1">
    <citation type="submission" date="2012-04" db="EMBL/GenBank/DDBJ databases">
        <title>Finished genome of Dactylococcopsis salina PCC 8305.</title>
        <authorList>
            <consortium name="US DOE Joint Genome Institute"/>
            <person name="Gugger M."/>
            <person name="Coursin T."/>
            <person name="Rippka R."/>
            <person name="Tandeau De Marsac N."/>
            <person name="Huntemann M."/>
            <person name="Wei C.-L."/>
            <person name="Han J."/>
            <person name="Detter J.C."/>
            <person name="Han C."/>
            <person name="Tapia R."/>
            <person name="Daligault H."/>
            <person name="Chen A."/>
            <person name="Krypides N."/>
            <person name="Mavromatis K."/>
            <person name="Markowitz V."/>
            <person name="Szeto E."/>
            <person name="Ivanova N."/>
            <person name="Ovchinnikova G."/>
            <person name="Pagani I."/>
            <person name="Pati A."/>
            <person name="Goodwin L."/>
            <person name="Peters L."/>
            <person name="Pitluck S."/>
            <person name="Woyke T."/>
            <person name="Kerfeld C."/>
        </authorList>
    </citation>
    <scope>NUCLEOTIDE SEQUENCE [LARGE SCALE GENOMIC DNA]</scope>
    <source>
        <strain evidence="3">PCC 8305</strain>
    </source>
</reference>
<dbReference type="GO" id="GO:0042803">
    <property type="term" value="F:protein homodimerization activity"/>
    <property type="evidence" value="ECO:0007669"/>
    <property type="project" value="InterPro"/>
</dbReference>
<gene>
    <name evidence="3" type="ORF">Dacsa_1035</name>
</gene>
<dbReference type="Proteomes" id="UP000010482">
    <property type="component" value="Chromosome"/>
</dbReference>
<feature type="compositionally biased region" description="Basic and acidic residues" evidence="1">
    <location>
        <begin position="29"/>
        <end position="38"/>
    </location>
</feature>
<dbReference type="GO" id="GO:0051087">
    <property type="term" value="F:protein-folding chaperone binding"/>
    <property type="evidence" value="ECO:0007669"/>
    <property type="project" value="InterPro"/>
</dbReference>
<feature type="transmembrane region" description="Helical" evidence="2">
    <location>
        <begin position="7"/>
        <end position="25"/>
    </location>
</feature>
<dbReference type="GO" id="GO:0000774">
    <property type="term" value="F:adenyl-nucleotide exchange factor activity"/>
    <property type="evidence" value="ECO:0007669"/>
    <property type="project" value="InterPro"/>
</dbReference>
<feature type="region of interest" description="Disordered" evidence="1">
    <location>
        <begin position="28"/>
        <end position="52"/>
    </location>
</feature>
<dbReference type="Pfam" id="PF01025">
    <property type="entry name" value="GrpE"/>
    <property type="match status" value="1"/>
</dbReference>
<dbReference type="HOGENOM" id="CLU_078800_1_0_3"/>
<evidence type="ECO:0000313" key="4">
    <source>
        <dbReference type="Proteomes" id="UP000010482"/>
    </source>
</evidence>
<dbReference type="RefSeq" id="WP_015228760.1">
    <property type="nucleotide sequence ID" value="NC_019780.1"/>
</dbReference>
<keyword evidence="2" id="KW-0812">Transmembrane</keyword>
<sequence length="185" mass="21143">MNQSRDLFWLGLALSAVAVVGVLWLQNESSKESSKDSNDEPIPPETDEEKEALRNECERLREQLEQQKNSLNEDFQQATFEQLQSLLTQYPSARKMAQAKPELPAKNFSALFTPLENLLEEWGITPIGEVWETVAFNPQYHQADSEEIETGEEVYVRFVGYRQGEKILVPAKVSQTLPAGVERWE</sequence>
<dbReference type="eggNOG" id="COG0576">
    <property type="taxonomic scope" value="Bacteria"/>
</dbReference>
<organism evidence="3 4">
    <name type="scientific">Dactylococcopsis salina (strain PCC 8305)</name>
    <name type="common">Myxobactron salinum</name>
    <dbReference type="NCBI Taxonomy" id="13035"/>
    <lineage>
        <taxon>Bacteria</taxon>
        <taxon>Bacillati</taxon>
        <taxon>Cyanobacteriota</taxon>
        <taxon>Cyanophyceae</taxon>
        <taxon>Nodosilineales</taxon>
        <taxon>Cymatolegaceae</taxon>
        <taxon>Dactylococcopsis</taxon>
    </lineage>
</organism>
<evidence type="ECO:0000313" key="3">
    <source>
        <dbReference type="EMBL" id="AFZ49750.1"/>
    </source>
</evidence>
<dbReference type="EMBL" id="CP003944">
    <property type="protein sequence ID" value="AFZ49750.1"/>
    <property type="molecule type" value="Genomic_DNA"/>
</dbReference>
<keyword evidence="2" id="KW-1133">Transmembrane helix</keyword>